<keyword evidence="3" id="KW-1185">Reference proteome</keyword>
<feature type="non-terminal residue" evidence="2">
    <location>
        <position position="1"/>
    </location>
</feature>
<dbReference type="AlphaFoldDB" id="A0A0D6EHQ9"/>
<proteinExistence type="predicted"/>
<dbReference type="PANTHER" id="PTHR12459">
    <property type="entry name" value="TRANSMEMBRANE PROTEIN 135-RELATED"/>
    <property type="match status" value="1"/>
</dbReference>
<dbReference type="Proteomes" id="UP000243876">
    <property type="component" value="Unassembled WGS sequence"/>
</dbReference>
<feature type="region of interest" description="Disordered" evidence="1">
    <location>
        <begin position="313"/>
        <end position="333"/>
    </location>
</feature>
<protein>
    <submittedName>
        <fullName evidence="2">SPOSA6832_00828-mRNA-1:cds</fullName>
    </submittedName>
</protein>
<evidence type="ECO:0000313" key="3">
    <source>
        <dbReference type="Proteomes" id="UP000243876"/>
    </source>
</evidence>
<name>A0A0D6EHQ9_SPOSA</name>
<evidence type="ECO:0000313" key="2">
    <source>
        <dbReference type="EMBL" id="CEQ39308.1"/>
    </source>
</evidence>
<dbReference type="PANTHER" id="PTHR12459:SF6">
    <property type="entry name" value="GB|AAD46013.1"/>
    <property type="match status" value="1"/>
</dbReference>
<feature type="region of interest" description="Disordered" evidence="1">
    <location>
        <begin position="1"/>
        <end position="70"/>
    </location>
</feature>
<dbReference type="InterPro" id="IPR026749">
    <property type="entry name" value="Tmem135"/>
</dbReference>
<organism evidence="2 3">
    <name type="scientific">Sporidiobolus salmonicolor</name>
    <name type="common">Yeast-like fungus</name>
    <name type="synonym">Sporobolomyces salmonicolor</name>
    <dbReference type="NCBI Taxonomy" id="5005"/>
    <lineage>
        <taxon>Eukaryota</taxon>
        <taxon>Fungi</taxon>
        <taxon>Dikarya</taxon>
        <taxon>Basidiomycota</taxon>
        <taxon>Pucciniomycotina</taxon>
        <taxon>Microbotryomycetes</taxon>
        <taxon>Sporidiobolales</taxon>
        <taxon>Sporidiobolaceae</taxon>
        <taxon>Sporobolomyces</taxon>
    </lineage>
</organism>
<dbReference type="EMBL" id="CENE01000002">
    <property type="protein sequence ID" value="CEQ39308.1"/>
    <property type="molecule type" value="Genomic_DNA"/>
</dbReference>
<sequence>MAAQGGPADPHDVQGYSRVPPEAEPRSRTASAPSPRRRARFDSPLPLSDLADASSTRSASPEPLATPSLSESYGTLKKNLSFKSLRELEIHELSAAVYRKGSRADRRVYRPKDSEEVFAHALRGGIRSLLLGSSLRAFVNLVIVLLRMTRKRGLAPKLVLHALFGQDTIRFGAMLGLFSFLYKWTLHTLRLYNFGPKGAGNEEVWHAAIAGAVSGLSVWAEKPSRRVTIGQQMFVRGLQGHYNILKGRGIIRVKNVSVLVFGFSCAQIMYSWLVCPPSSSSPLLPLSPLVSPFLAIAMSPFLSSSRLTALENRWLPKPSPPATDAGSQTARSPASERVLLAPLTLACPLASRVSEPCLPVNLSAYRNGSFDPEAARKTLEWGRGATGQNAALIEAYAQRAEKGDFGPPFAPCFTVHPWKNTCTATAIDRWHHVFRWIAPVYAGLHVIPPIILRRAVFLKEQACLSLFDAPFLTDLIHFFDFDSPKAALLKSFLGTLRSCSFLATFVTLFQGLVCLQRNIWDKFHGRIPAWLEAIIMHKSYYWFSGFATCLSLFIEERKRRRELAMYVLPRGLESFWSVLRRRSYVPFVPGGEVLLTSVGLSMVMSTYQSSPEMLSGLVRSILYQFIGHG</sequence>
<accession>A0A0D6EHQ9</accession>
<gene>
    <name evidence="2" type="primary">SPOSA6832_00828</name>
</gene>
<evidence type="ECO:0000256" key="1">
    <source>
        <dbReference type="SAM" id="MobiDB-lite"/>
    </source>
</evidence>
<reference evidence="3" key="1">
    <citation type="submission" date="2015-02" db="EMBL/GenBank/DDBJ databases">
        <authorList>
            <person name="Gon?alves P."/>
        </authorList>
    </citation>
    <scope>NUCLEOTIDE SEQUENCE [LARGE SCALE GENOMIC DNA]</scope>
</reference>
<dbReference type="OrthoDB" id="291792at2759"/>